<accession>A0A6J4PUH6</accession>
<name>A0A6J4PUH6_9ACTN</name>
<sequence length="63" mass="6845">WRRVGPPGRCARAGSSAGSTVPAAPRRPAWRRKPCPCSPSSPWRWWCSRPPPPARSPPSGASR</sequence>
<dbReference type="EMBL" id="CADCUY010000465">
    <property type="protein sequence ID" value="CAA9424893.1"/>
    <property type="molecule type" value="Genomic_DNA"/>
</dbReference>
<evidence type="ECO:0000256" key="1">
    <source>
        <dbReference type="SAM" id="MobiDB-lite"/>
    </source>
</evidence>
<organism evidence="2">
    <name type="scientific">uncultured Quadrisphaera sp</name>
    <dbReference type="NCBI Taxonomy" id="904978"/>
    <lineage>
        <taxon>Bacteria</taxon>
        <taxon>Bacillati</taxon>
        <taxon>Actinomycetota</taxon>
        <taxon>Actinomycetes</taxon>
        <taxon>Kineosporiales</taxon>
        <taxon>Kineosporiaceae</taxon>
        <taxon>Quadrisphaera</taxon>
        <taxon>environmental samples</taxon>
    </lineage>
</organism>
<feature type="non-terminal residue" evidence="2">
    <location>
        <position position="1"/>
    </location>
</feature>
<gene>
    <name evidence="2" type="ORF">AVDCRST_MAG35-2224</name>
</gene>
<feature type="non-terminal residue" evidence="2">
    <location>
        <position position="63"/>
    </location>
</feature>
<proteinExistence type="predicted"/>
<protein>
    <submittedName>
        <fullName evidence="2">Uncharacterized protein</fullName>
    </submittedName>
</protein>
<reference evidence="2" key="1">
    <citation type="submission" date="2020-02" db="EMBL/GenBank/DDBJ databases">
        <authorList>
            <person name="Meier V. D."/>
        </authorList>
    </citation>
    <scope>NUCLEOTIDE SEQUENCE</scope>
    <source>
        <strain evidence="2">AVDCRST_MAG35</strain>
    </source>
</reference>
<dbReference type="AlphaFoldDB" id="A0A6J4PUH6"/>
<evidence type="ECO:0000313" key="2">
    <source>
        <dbReference type="EMBL" id="CAA9424893.1"/>
    </source>
</evidence>
<feature type="region of interest" description="Disordered" evidence="1">
    <location>
        <begin position="1"/>
        <end position="42"/>
    </location>
</feature>